<protein>
    <submittedName>
        <fullName evidence="1">Uncharacterized protein</fullName>
    </submittedName>
</protein>
<reference evidence="1 2" key="1">
    <citation type="journal article" name="Sci. Rep.">
        <title>Genome-scale phylogenetic analyses confirm Olpidium as the closest living zoosporic fungus to the non-flagellated, terrestrial fungi.</title>
        <authorList>
            <person name="Chang Y."/>
            <person name="Rochon D."/>
            <person name="Sekimoto S."/>
            <person name="Wang Y."/>
            <person name="Chovatia M."/>
            <person name="Sandor L."/>
            <person name="Salamov A."/>
            <person name="Grigoriev I.V."/>
            <person name="Stajich J.E."/>
            <person name="Spatafora J.W."/>
        </authorList>
    </citation>
    <scope>NUCLEOTIDE SEQUENCE [LARGE SCALE GENOMIC DNA]</scope>
    <source>
        <strain evidence="1">S191</strain>
    </source>
</reference>
<gene>
    <name evidence="1" type="ORF">BJ554DRAFT_4671</name>
</gene>
<comment type="caution">
    <text evidence="1">The sequence shown here is derived from an EMBL/GenBank/DDBJ whole genome shotgun (WGS) entry which is preliminary data.</text>
</comment>
<feature type="non-terminal residue" evidence="1">
    <location>
        <position position="1"/>
    </location>
</feature>
<organism evidence="1 2">
    <name type="scientific">Olpidium bornovanus</name>
    <dbReference type="NCBI Taxonomy" id="278681"/>
    <lineage>
        <taxon>Eukaryota</taxon>
        <taxon>Fungi</taxon>
        <taxon>Fungi incertae sedis</taxon>
        <taxon>Olpidiomycota</taxon>
        <taxon>Olpidiomycotina</taxon>
        <taxon>Olpidiomycetes</taxon>
        <taxon>Olpidiales</taxon>
        <taxon>Olpidiaceae</taxon>
        <taxon>Olpidium</taxon>
    </lineage>
</organism>
<dbReference type="EMBL" id="JAEFCI010012783">
    <property type="protein sequence ID" value="KAG5455794.1"/>
    <property type="molecule type" value="Genomic_DNA"/>
</dbReference>
<dbReference type="AlphaFoldDB" id="A0A8H7ZMG6"/>
<accession>A0A8H7ZMG6</accession>
<name>A0A8H7ZMG6_9FUNG</name>
<sequence>MLLISQPPRTMLFGSTMGRISLKVMYTSFPSSPVPSFSVEAWTRDPK</sequence>
<proteinExistence type="predicted"/>
<keyword evidence="2" id="KW-1185">Reference proteome</keyword>
<dbReference type="Proteomes" id="UP000673691">
    <property type="component" value="Unassembled WGS sequence"/>
</dbReference>
<evidence type="ECO:0000313" key="2">
    <source>
        <dbReference type="Proteomes" id="UP000673691"/>
    </source>
</evidence>
<evidence type="ECO:0000313" key="1">
    <source>
        <dbReference type="EMBL" id="KAG5455794.1"/>
    </source>
</evidence>